<name>A0A8S5UD57_9CAUD</name>
<evidence type="ECO:0008006" key="2">
    <source>
        <dbReference type="Google" id="ProtNLM"/>
    </source>
</evidence>
<evidence type="ECO:0000313" key="1">
    <source>
        <dbReference type="EMBL" id="DAF92409.1"/>
    </source>
</evidence>
<sequence length="447" mass="50978">MEYFAIPQTQFAAVMAEVEDTTTVFDTPGGTIVTRPVPGYPNEAYVPYGSDNQLPYDLVRLVASDEVTAQNKLFNVLTCYGAGLRLTDSTTHEPTTDPEVRAWLKRQNMPAYMLDQMTDMKYFYFSVAVIILSRDGRRINRLVHKEACHCRLEKADRRGRINHLYYANWQDWQEGINGVERIELLSLADPYGDLCRRMAIDPDTHQPTGRTPTRTRKFAVVMRFPTAGAQYYPVPYWSAVLRGGSYDEKRLISTGKRAKLRNTTSVKYQIEIERSYWQRICMEENITDPVEMQKRVTREKQNIKDFLCGVENSGKAWISGYYVNPDGHEVRDIRIVNIEGAKEGGDWNEDVQAAANTICYADNVHPNLVGAVPGKTQTNNSGSDKRELFTMKQALEIAFHDMLLTPINMVLWFNQWGHIEPTIPMIQLTTLDEHADAKKVTANGDNN</sequence>
<dbReference type="EMBL" id="BK016066">
    <property type="protein sequence ID" value="DAF92409.1"/>
    <property type="molecule type" value="Genomic_DNA"/>
</dbReference>
<protein>
    <recommendedName>
        <fullName evidence="2">Phage portal protein</fullName>
    </recommendedName>
</protein>
<proteinExistence type="predicted"/>
<organism evidence="1">
    <name type="scientific">Siphoviridae sp. ct13O11</name>
    <dbReference type="NCBI Taxonomy" id="2825303"/>
    <lineage>
        <taxon>Viruses</taxon>
        <taxon>Duplodnaviria</taxon>
        <taxon>Heunggongvirae</taxon>
        <taxon>Uroviricota</taxon>
        <taxon>Caudoviricetes</taxon>
    </lineage>
</organism>
<reference evidence="1" key="1">
    <citation type="journal article" date="2021" name="Proc. Natl. Acad. Sci. U.S.A.">
        <title>A Catalog of Tens of Thousands of Viruses from Human Metagenomes Reveals Hidden Associations with Chronic Diseases.</title>
        <authorList>
            <person name="Tisza M.J."/>
            <person name="Buck C.B."/>
        </authorList>
    </citation>
    <scope>NUCLEOTIDE SEQUENCE</scope>
    <source>
        <strain evidence="1">Ct13O11</strain>
    </source>
</reference>
<accession>A0A8S5UD57</accession>